<keyword evidence="2" id="KW-0808">Transferase</keyword>
<reference evidence="2 3" key="1">
    <citation type="journal article" date="2015" name="Genome Announc.">
        <title>Expanding the biotechnology potential of lactobacilli through comparative genomics of 213 strains and associated genera.</title>
        <authorList>
            <person name="Sun Z."/>
            <person name="Harris H.M."/>
            <person name="McCann A."/>
            <person name="Guo C."/>
            <person name="Argimon S."/>
            <person name="Zhang W."/>
            <person name="Yang X."/>
            <person name="Jeffery I.B."/>
            <person name="Cooney J.C."/>
            <person name="Kagawa T.F."/>
            <person name="Liu W."/>
            <person name="Song Y."/>
            <person name="Salvetti E."/>
            <person name="Wrobel A."/>
            <person name="Rasinkangas P."/>
            <person name="Parkhill J."/>
            <person name="Rea M.C."/>
            <person name="O'Sullivan O."/>
            <person name="Ritari J."/>
            <person name="Douillard F.P."/>
            <person name="Paul Ross R."/>
            <person name="Yang R."/>
            <person name="Briner A.E."/>
            <person name="Felis G.E."/>
            <person name="de Vos W.M."/>
            <person name="Barrangou R."/>
            <person name="Klaenhammer T.R."/>
            <person name="Caufield P.W."/>
            <person name="Cui Y."/>
            <person name="Zhang H."/>
            <person name="O'Toole P.W."/>
        </authorList>
    </citation>
    <scope>NUCLEOTIDE SEQUENCE [LARGE SCALE GENOMIC DNA]</scope>
    <source>
        <strain evidence="2 3">DSM 24302</strain>
    </source>
</reference>
<accession>A0A0R2CP04</accession>
<dbReference type="NCBIfam" id="TIGR01575">
    <property type="entry name" value="rimI"/>
    <property type="match status" value="1"/>
</dbReference>
<comment type="caution">
    <text evidence="2">The sequence shown here is derived from an EMBL/GenBank/DDBJ whole genome shotgun (WGS) entry which is preliminary data.</text>
</comment>
<dbReference type="SUPFAM" id="SSF55729">
    <property type="entry name" value="Acyl-CoA N-acyltransferases (Nat)"/>
    <property type="match status" value="1"/>
</dbReference>
<evidence type="ECO:0000313" key="3">
    <source>
        <dbReference type="Proteomes" id="UP000051256"/>
    </source>
</evidence>
<dbReference type="PATRIC" id="fig|1423802.4.peg.152"/>
<dbReference type="EMBL" id="AYZR01000008">
    <property type="protein sequence ID" value="KRM93438.1"/>
    <property type="molecule type" value="Genomic_DNA"/>
</dbReference>
<dbReference type="STRING" id="1423802.FC56_GL000150"/>
<gene>
    <name evidence="2" type="ORF">FC56_GL000150</name>
</gene>
<evidence type="ECO:0000313" key="2">
    <source>
        <dbReference type="EMBL" id="KRM93438.1"/>
    </source>
</evidence>
<proteinExistence type="predicted"/>
<dbReference type="Pfam" id="PF00583">
    <property type="entry name" value="Acetyltransf_1"/>
    <property type="match status" value="1"/>
</dbReference>
<feature type="domain" description="N-acetyltransferase" evidence="1">
    <location>
        <begin position="43"/>
        <end position="194"/>
    </location>
</feature>
<dbReference type="PROSITE" id="PS51186">
    <property type="entry name" value="GNAT"/>
    <property type="match status" value="1"/>
</dbReference>
<sequence length="209" mass="24324">MKGVVTMWKRFKTWYGKNISNRDARLREKYLDIRNHEVTINDMDYFLAKAVIPDIPEILGIERSVYGGQTPWDDKAFQNELSRKKDRFYLVLRRNDWLVAFIGCSLNFKTKDCHITNVAVAPNFQNHGLGYFLVTKIIKKARQLEYKKVTLEVRVSNTKAQKLYRTLGFQDAGIKQGYYNGDHEDALNMELELDGTADAVVPDYDTEEK</sequence>
<dbReference type="GO" id="GO:0008080">
    <property type="term" value="F:N-acetyltransferase activity"/>
    <property type="evidence" value="ECO:0007669"/>
    <property type="project" value="InterPro"/>
</dbReference>
<dbReference type="CDD" id="cd04301">
    <property type="entry name" value="NAT_SF"/>
    <property type="match status" value="1"/>
</dbReference>
<dbReference type="PANTHER" id="PTHR47542">
    <property type="entry name" value="ACYL-COA N-ACYLTRANSFERASES (NAT) SUPERFAMILY PROTEIN"/>
    <property type="match status" value="1"/>
</dbReference>
<dbReference type="InterPro" id="IPR006464">
    <property type="entry name" value="AcTrfase_RimI/Ard1"/>
</dbReference>
<evidence type="ECO:0000259" key="1">
    <source>
        <dbReference type="PROSITE" id="PS51186"/>
    </source>
</evidence>
<dbReference type="PANTHER" id="PTHR47542:SF2">
    <property type="entry name" value="ACYL-COA N-ACYLTRANSFERASES (NAT) SUPERFAMILY PROTEIN"/>
    <property type="match status" value="1"/>
</dbReference>
<organism evidence="2 3">
    <name type="scientific">Lentilactobacillus senioris DSM 24302 = JCM 17472</name>
    <dbReference type="NCBI Taxonomy" id="1423802"/>
    <lineage>
        <taxon>Bacteria</taxon>
        <taxon>Bacillati</taxon>
        <taxon>Bacillota</taxon>
        <taxon>Bacilli</taxon>
        <taxon>Lactobacillales</taxon>
        <taxon>Lactobacillaceae</taxon>
        <taxon>Lentilactobacillus</taxon>
    </lineage>
</organism>
<keyword evidence="3" id="KW-1185">Reference proteome</keyword>
<dbReference type="Proteomes" id="UP000051256">
    <property type="component" value="Unassembled WGS sequence"/>
</dbReference>
<dbReference type="InterPro" id="IPR000182">
    <property type="entry name" value="GNAT_dom"/>
</dbReference>
<dbReference type="Gene3D" id="3.40.630.30">
    <property type="match status" value="1"/>
</dbReference>
<protein>
    <submittedName>
        <fullName evidence="2">Ribosomal-protein-alanine acetyltransferase</fullName>
    </submittedName>
</protein>
<dbReference type="InterPro" id="IPR016181">
    <property type="entry name" value="Acyl_CoA_acyltransferase"/>
</dbReference>
<dbReference type="AlphaFoldDB" id="A0A0R2CP04"/>
<name>A0A0R2CP04_9LACO</name>